<dbReference type="FunFam" id="2.60.40.60:FF:000006">
    <property type="entry name" value="Protocadherin alpha 2"/>
    <property type="match status" value="1"/>
</dbReference>
<keyword evidence="16" id="KW-1185">Reference proteome</keyword>
<dbReference type="InterPro" id="IPR015919">
    <property type="entry name" value="Cadherin-like_sf"/>
</dbReference>
<evidence type="ECO:0000256" key="1">
    <source>
        <dbReference type="ARBA" id="ARBA00003436"/>
    </source>
</evidence>
<feature type="transmembrane region" description="Helical" evidence="13">
    <location>
        <begin position="12"/>
        <end position="33"/>
    </location>
</feature>
<dbReference type="SMART" id="SM00112">
    <property type="entry name" value="CA"/>
    <property type="match status" value="6"/>
</dbReference>
<dbReference type="PANTHER" id="PTHR24028">
    <property type="entry name" value="CADHERIN-87A"/>
    <property type="match status" value="1"/>
</dbReference>
<keyword evidence="10 13" id="KW-0472">Membrane</keyword>
<dbReference type="Ensembl" id="ENSOABT00000049309.2">
    <property type="protein sequence ID" value="ENSOABP00000048072.2"/>
    <property type="gene ID" value="ENSOABG00000021453.2"/>
</dbReference>
<feature type="domain" description="Cadherin" evidence="14">
    <location>
        <begin position="27"/>
        <end position="132"/>
    </location>
</feature>
<keyword evidence="5" id="KW-0732">Signal</keyword>
<sequence length="811" mass="89421">MKRMLQGTIFRNWIYYLSPVFYIWSEAAAQIVYTITEESSQGNSVGNLAKDLHLDVNELEARGFQISGPNTRYFEVNVKTGVLLVKDRIDREDLCAKKPSCVVQVDLVLENPLELHRVSLHIQDVNDNSPKFKKNLIEMEIRESADRGNRFSIEQARDADIGQNAVQRYELQKNDNFILAVDSNKVELVLENTLDREKQSVMNLLLTALDGGSPQRSGSVVIRVTVLDANDNAPVFSQAVYKASLPENCPLDTIVIKVSATDGDEGVNGDVTYDLSPVSDDDINVFSIDRKTGKIKVTAVIDFEERNSFEMRAEAKDGLGLTSYAKVLIDVTDVNDNAPVINLNSMSNPTPENVPTGTEVGIINVQDRDSENNGQVRCSIQQGVPFKLVPSIKNYYSLVTTGQLDRELVSDYNITITATDEGSPPLSSSKTVQLSVADINDNPPVFDEQSYSAYVSENNKPGSTLCSVSARDPDWRQNGTVVYSLLAGEVNGAPVSSYLSVNGDTGVIHAVRSFDYEQFRSFKVHVMARDNGSPPLSSNVTVSVFISDVNDNSPQILYPSPEGNSFMTELVPKAAHGGSLVSKVIAVDADSGQNAWLSYHIVKSTDPGLFTIGVHSGEIKTQRDISESDSMKQNLVVAVKDNGQPSLSATCSMYLLISDNLAEVPELKDLSYNESNSKLTSYLIIALVSVSTFFLTFIIIILGLRFCRRRKPRLLFDGAVAIPSGYLPPNYADVDGTGTLRSTYNYDAYLTTGSRTSDFKFVTSYNDNTLPADQTLKKIHACFGLRWLLKGQCTPKQCCQLLSKENRYWLS</sequence>
<protein>
    <recommendedName>
        <fullName evidence="14">Cadherin domain-containing protein</fullName>
    </recommendedName>
</protein>
<feature type="domain" description="Cadherin" evidence="14">
    <location>
        <begin position="447"/>
        <end position="556"/>
    </location>
</feature>
<dbReference type="PROSITE" id="PS50268">
    <property type="entry name" value="CADHERIN_2"/>
    <property type="match status" value="6"/>
</dbReference>
<keyword evidence="8" id="KW-0130">Cell adhesion</keyword>
<feature type="domain" description="Cadherin" evidence="14">
    <location>
        <begin position="237"/>
        <end position="341"/>
    </location>
</feature>
<dbReference type="PROSITE" id="PS00232">
    <property type="entry name" value="CADHERIN_1"/>
    <property type="match status" value="3"/>
</dbReference>
<evidence type="ECO:0000313" key="16">
    <source>
        <dbReference type="Proteomes" id="UP000472276"/>
    </source>
</evidence>
<dbReference type="FunFam" id="2.60.40.60:FF:000002">
    <property type="entry name" value="Protocadherin alpha 2"/>
    <property type="match status" value="1"/>
</dbReference>
<feature type="domain" description="Cadherin" evidence="14">
    <location>
        <begin position="133"/>
        <end position="236"/>
    </location>
</feature>
<dbReference type="Pfam" id="PF00028">
    <property type="entry name" value="Cadherin"/>
    <property type="match status" value="5"/>
</dbReference>
<dbReference type="FunFam" id="2.60.40.60:FF:000001">
    <property type="entry name" value="Protocadherin alpha 2"/>
    <property type="match status" value="1"/>
</dbReference>
<dbReference type="Gene3D" id="2.60.40.60">
    <property type="entry name" value="Cadherins"/>
    <property type="match status" value="6"/>
</dbReference>
<name>A0A668VAG7_OREAU</name>
<dbReference type="GO" id="GO:0005509">
    <property type="term" value="F:calcium ion binding"/>
    <property type="evidence" value="ECO:0007669"/>
    <property type="project" value="UniProtKB-UniRule"/>
</dbReference>
<organism evidence="15 16">
    <name type="scientific">Oreochromis aureus</name>
    <name type="common">Israeli tilapia</name>
    <name type="synonym">Chromis aureus</name>
    <dbReference type="NCBI Taxonomy" id="47969"/>
    <lineage>
        <taxon>Eukaryota</taxon>
        <taxon>Metazoa</taxon>
        <taxon>Chordata</taxon>
        <taxon>Craniata</taxon>
        <taxon>Vertebrata</taxon>
        <taxon>Euteleostomi</taxon>
        <taxon>Actinopterygii</taxon>
        <taxon>Neopterygii</taxon>
        <taxon>Teleostei</taxon>
        <taxon>Neoteleostei</taxon>
        <taxon>Acanthomorphata</taxon>
        <taxon>Ovalentaria</taxon>
        <taxon>Cichlomorphae</taxon>
        <taxon>Cichliformes</taxon>
        <taxon>Cichlidae</taxon>
        <taxon>African cichlids</taxon>
        <taxon>Pseudocrenilabrinae</taxon>
        <taxon>Oreochromini</taxon>
        <taxon>Oreochromis</taxon>
    </lineage>
</organism>
<dbReference type="Proteomes" id="UP000472276">
    <property type="component" value="Unassembled WGS sequence"/>
</dbReference>
<evidence type="ECO:0000256" key="13">
    <source>
        <dbReference type="SAM" id="Phobius"/>
    </source>
</evidence>
<dbReference type="CDD" id="cd11304">
    <property type="entry name" value="Cadherin_repeat"/>
    <property type="match status" value="6"/>
</dbReference>
<evidence type="ECO:0000256" key="8">
    <source>
        <dbReference type="ARBA" id="ARBA00022889"/>
    </source>
</evidence>
<dbReference type="PANTHER" id="PTHR24028:SF114">
    <property type="entry name" value="PCDH2G3 PROTEIN-RELATED"/>
    <property type="match status" value="1"/>
</dbReference>
<evidence type="ECO:0000256" key="11">
    <source>
        <dbReference type="ARBA" id="ARBA00023180"/>
    </source>
</evidence>
<feature type="domain" description="Cadherin" evidence="14">
    <location>
        <begin position="351"/>
        <end position="446"/>
    </location>
</feature>
<keyword evidence="3" id="KW-1003">Cell membrane</keyword>
<evidence type="ECO:0000256" key="10">
    <source>
        <dbReference type="ARBA" id="ARBA00023136"/>
    </source>
</evidence>
<keyword evidence="7 12" id="KW-0106">Calcium</keyword>
<dbReference type="PRINTS" id="PR00205">
    <property type="entry name" value="CADHERIN"/>
</dbReference>
<dbReference type="AlphaFoldDB" id="A0A668VAG7"/>
<dbReference type="InterPro" id="IPR020894">
    <property type="entry name" value="Cadherin_CS"/>
</dbReference>
<feature type="domain" description="Cadherin" evidence="14">
    <location>
        <begin position="571"/>
        <end position="667"/>
    </location>
</feature>
<accession>A0A668VAG7</accession>
<comment type="function">
    <text evidence="1">Potential calcium-dependent cell-adhesion protein. May be involved in the establishment and maintenance of specific neuronal connections in the brain.</text>
</comment>
<keyword evidence="9 13" id="KW-1133">Transmembrane helix</keyword>
<comment type="subcellular location">
    <subcellularLocation>
        <location evidence="2">Cell membrane</location>
        <topology evidence="2">Single-pass type I membrane protein</topology>
    </subcellularLocation>
</comment>
<evidence type="ECO:0000256" key="6">
    <source>
        <dbReference type="ARBA" id="ARBA00022737"/>
    </source>
</evidence>
<evidence type="ECO:0000256" key="12">
    <source>
        <dbReference type="PROSITE-ProRule" id="PRU00043"/>
    </source>
</evidence>
<evidence type="ECO:0000256" key="9">
    <source>
        <dbReference type="ARBA" id="ARBA00022989"/>
    </source>
</evidence>
<keyword evidence="6" id="KW-0677">Repeat</keyword>
<proteinExistence type="predicted"/>
<evidence type="ECO:0000256" key="2">
    <source>
        <dbReference type="ARBA" id="ARBA00004251"/>
    </source>
</evidence>
<reference evidence="15" key="1">
    <citation type="submission" date="2025-08" db="UniProtKB">
        <authorList>
            <consortium name="Ensembl"/>
        </authorList>
    </citation>
    <scope>IDENTIFICATION</scope>
</reference>
<evidence type="ECO:0000256" key="5">
    <source>
        <dbReference type="ARBA" id="ARBA00022729"/>
    </source>
</evidence>
<dbReference type="OMA" id="DFGHISD"/>
<dbReference type="InterPro" id="IPR050174">
    <property type="entry name" value="Protocadherin/Cadherin-CA"/>
</dbReference>
<dbReference type="Pfam" id="PF16492">
    <property type="entry name" value="Cadherin_C_2"/>
    <property type="match status" value="1"/>
</dbReference>
<dbReference type="GO" id="GO:0009653">
    <property type="term" value="P:anatomical structure morphogenesis"/>
    <property type="evidence" value="ECO:0007669"/>
    <property type="project" value="UniProtKB-ARBA"/>
</dbReference>
<dbReference type="FunFam" id="2.60.40.60:FF:000129">
    <property type="entry name" value="protocadherin alpha-C2 isoform X1"/>
    <property type="match status" value="1"/>
</dbReference>
<keyword evidence="11" id="KW-0325">Glycoprotein</keyword>
<reference evidence="15" key="2">
    <citation type="submission" date="2025-09" db="UniProtKB">
        <authorList>
            <consortium name="Ensembl"/>
        </authorList>
    </citation>
    <scope>IDENTIFICATION</scope>
</reference>
<dbReference type="GO" id="GO:0005886">
    <property type="term" value="C:plasma membrane"/>
    <property type="evidence" value="ECO:0007669"/>
    <property type="project" value="UniProtKB-SubCell"/>
</dbReference>
<dbReference type="FunFam" id="2.60.40.60:FF:000007">
    <property type="entry name" value="Protocadherin alpha 2"/>
    <property type="match status" value="1"/>
</dbReference>
<evidence type="ECO:0000256" key="4">
    <source>
        <dbReference type="ARBA" id="ARBA00022692"/>
    </source>
</evidence>
<feature type="transmembrane region" description="Helical" evidence="13">
    <location>
        <begin position="682"/>
        <end position="704"/>
    </location>
</feature>
<dbReference type="Pfam" id="PF08266">
    <property type="entry name" value="Cadherin_2"/>
    <property type="match status" value="1"/>
</dbReference>
<dbReference type="GO" id="GO:0007156">
    <property type="term" value="P:homophilic cell adhesion via plasma membrane adhesion molecules"/>
    <property type="evidence" value="ECO:0007669"/>
    <property type="project" value="InterPro"/>
</dbReference>
<dbReference type="FunFam" id="2.60.40.60:FF:000004">
    <property type="entry name" value="Protocadherin 1 gamma 2"/>
    <property type="match status" value="1"/>
</dbReference>
<evidence type="ECO:0000259" key="14">
    <source>
        <dbReference type="PROSITE" id="PS50268"/>
    </source>
</evidence>
<dbReference type="InterPro" id="IPR032455">
    <property type="entry name" value="Cadherin_C"/>
</dbReference>
<keyword evidence="4 13" id="KW-0812">Transmembrane</keyword>
<evidence type="ECO:0000256" key="7">
    <source>
        <dbReference type="ARBA" id="ARBA00022837"/>
    </source>
</evidence>
<dbReference type="InterPro" id="IPR002126">
    <property type="entry name" value="Cadherin-like_dom"/>
</dbReference>
<dbReference type="SUPFAM" id="SSF49313">
    <property type="entry name" value="Cadherin-like"/>
    <property type="match status" value="6"/>
</dbReference>
<evidence type="ECO:0000313" key="15">
    <source>
        <dbReference type="Ensembl" id="ENSOABP00000048072.2"/>
    </source>
</evidence>
<evidence type="ECO:0000256" key="3">
    <source>
        <dbReference type="ARBA" id="ARBA00022475"/>
    </source>
</evidence>
<dbReference type="InterPro" id="IPR013164">
    <property type="entry name" value="Cadherin_N"/>
</dbReference>